<feature type="region of interest" description="Disordered" evidence="1">
    <location>
        <begin position="456"/>
        <end position="498"/>
    </location>
</feature>
<feature type="region of interest" description="Disordered" evidence="1">
    <location>
        <begin position="264"/>
        <end position="338"/>
    </location>
</feature>
<feature type="compositionally biased region" description="Basic residues" evidence="1">
    <location>
        <begin position="486"/>
        <end position="495"/>
    </location>
</feature>
<feature type="compositionally biased region" description="Low complexity" evidence="1">
    <location>
        <begin position="327"/>
        <end position="336"/>
    </location>
</feature>
<evidence type="ECO:0000313" key="3">
    <source>
        <dbReference type="Proteomes" id="UP000284706"/>
    </source>
</evidence>
<feature type="compositionally biased region" description="Basic residues" evidence="1">
    <location>
        <begin position="410"/>
        <end position="421"/>
    </location>
</feature>
<keyword evidence="3" id="KW-1185">Reference proteome</keyword>
<feature type="compositionally biased region" description="Basic and acidic residues" evidence="1">
    <location>
        <begin position="399"/>
        <end position="409"/>
    </location>
</feature>
<name>A0A409XXE8_9AGAR</name>
<feature type="compositionally biased region" description="Low complexity" evidence="1">
    <location>
        <begin position="458"/>
        <end position="476"/>
    </location>
</feature>
<gene>
    <name evidence="2" type="ORF">CVT26_008456</name>
</gene>
<accession>A0A409XXE8</accession>
<feature type="region of interest" description="Disordered" evidence="1">
    <location>
        <begin position="1"/>
        <end position="64"/>
    </location>
</feature>
<evidence type="ECO:0000313" key="2">
    <source>
        <dbReference type="EMBL" id="PPQ95437.1"/>
    </source>
</evidence>
<protein>
    <submittedName>
        <fullName evidence="2">Uncharacterized protein</fullName>
    </submittedName>
</protein>
<comment type="caution">
    <text evidence="2">The sequence shown here is derived from an EMBL/GenBank/DDBJ whole genome shotgun (WGS) entry which is preliminary data.</text>
</comment>
<dbReference type="InParanoid" id="A0A409XXE8"/>
<dbReference type="AlphaFoldDB" id="A0A409XXE8"/>
<reference evidence="2 3" key="1">
    <citation type="journal article" date="2018" name="Evol. Lett.">
        <title>Horizontal gene cluster transfer increased hallucinogenic mushroom diversity.</title>
        <authorList>
            <person name="Reynolds H.T."/>
            <person name="Vijayakumar V."/>
            <person name="Gluck-Thaler E."/>
            <person name="Korotkin H.B."/>
            <person name="Matheny P.B."/>
            <person name="Slot J.C."/>
        </authorList>
    </citation>
    <scope>NUCLEOTIDE SEQUENCE [LARGE SCALE GENOMIC DNA]</scope>
    <source>
        <strain evidence="2 3">SRW20</strain>
    </source>
</reference>
<organism evidence="2 3">
    <name type="scientific">Gymnopilus dilepis</name>
    <dbReference type="NCBI Taxonomy" id="231916"/>
    <lineage>
        <taxon>Eukaryota</taxon>
        <taxon>Fungi</taxon>
        <taxon>Dikarya</taxon>
        <taxon>Basidiomycota</taxon>
        <taxon>Agaricomycotina</taxon>
        <taxon>Agaricomycetes</taxon>
        <taxon>Agaricomycetidae</taxon>
        <taxon>Agaricales</taxon>
        <taxon>Agaricineae</taxon>
        <taxon>Hymenogastraceae</taxon>
        <taxon>Gymnopilus</taxon>
    </lineage>
</organism>
<dbReference type="Proteomes" id="UP000284706">
    <property type="component" value="Unassembled WGS sequence"/>
</dbReference>
<evidence type="ECO:0000256" key="1">
    <source>
        <dbReference type="SAM" id="MobiDB-lite"/>
    </source>
</evidence>
<feature type="region of interest" description="Disordered" evidence="1">
    <location>
        <begin position="91"/>
        <end position="143"/>
    </location>
</feature>
<dbReference type="STRING" id="231916.A0A409XXE8"/>
<feature type="region of interest" description="Disordered" evidence="1">
    <location>
        <begin position="399"/>
        <end position="428"/>
    </location>
</feature>
<dbReference type="EMBL" id="NHYE01001425">
    <property type="protein sequence ID" value="PPQ95437.1"/>
    <property type="molecule type" value="Genomic_DNA"/>
</dbReference>
<feature type="compositionally biased region" description="Pro residues" evidence="1">
    <location>
        <begin position="110"/>
        <end position="121"/>
    </location>
</feature>
<proteinExistence type="predicted"/>
<sequence>MATIVERPMSALSDIQNPPMLPRTPSIEIIDVDSFEPLEGSSSSSHRQRNRPAPRPVQRRTWSQPEAIILVDSDDEVEFVPQVLSGHNVNRNQSHRRFISPRPTALSTPSSPPPPVPPVPPVYAGHTSLPIRTNTSSLSATPPVLPIPQGFTISSPRRAPTAGPSNLRNNVPAPQAAPVSHHVPVMGFGGAIITSTREQSTQRAARRSIGAAVPGRRPAHSRAHPAWFHNEDGEGDFLMHVNHFVDDNDFNGFEHARLHHFTHRRPFKETRENDQYRQSYTHPDQPEPGFTFDFAPESEDVPRSRYFPPTSADEPIILDDDDEPSSSKRSGGSSSSAVQETAAGAGKLNAVLVCAKCLDPLVLNAGLDPEEGQFRRVWGLRCGHLIDEKCLNELGQPPHQEEEVVVDRKGKGKAKAAPRKHTYGDAVPELHSLADAEVPNIRSRLRSRGSALIPSLFGNNQNGSSSASSSSSSANSDQFLSLPPPPKRRRTNNKKPKVEGEFEWRCPVAHCGRVHVSVKIDGIWGPEKEKDVKGVKGLQTEARGAVAIFA</sequence>
<feature type="compositionally biased region" description="Polar residues" evidence="1">
    <location>
        <begin position="130"/>
        <end position="140"/>
    </location>
</feature>
<dbReference type="OrthoDB" id="2507647at2759"/>